<feature type="compositionally biased region" description="Low complexity" evidence="1">
    <location>
        <begin position="102"/>
        <end position="147"/>
    </location>
</feature>
<dbReference type="InterPro" id="IPR052563">
    <property type="entry name" value="FliK"/>
</dbReference>
<dbReference type="AlphaFoldDB" id="A0A4D7QFS1"/>
<dbReference type="PANTHER" id="PTHR37533">
    <property type="entry name" value="FLAGELLAR HOOK-LENGTH CONTROL PROTEIN"/>
    <property type="match status" value="1"/>
</dbReference>
<feature type="compositionally biased region" description="Basic and acidic residues" evidence="1">
    <location>
        <begin position="89"/>
        <end position="101"/>
    </location>
</feature>
<dbReference type="InterPro" id="IPR021136">
    <property type="entry name" value="Flagellar_hook_control-like_C"/>
</dbReference>
<dbReference type="OrthoDB" id="7203912at2"/>
<dbReference type="EMBL" id="CP039865">
    <property type="protein sequence ID" value="QCK84659.1"/>
    <property type="molecule type" value="Genomic_DNA"/>
</dbReference>
<feature type="region of interest" description="Disordered" evidence="1">
    <location>
        <begin position="175"/>
        <end position="285"/>
    </location>
</feature>
<dbReference type="Pfam" id="PF02120">
    <property type="entry name" value="Flg_hook"/>
    <property type="match status" value="1"/>
</dbReference>
<sequence length="447" mass="44757">MRAARQAARADQGSSSFADALAAQDDETSDNRADRATRATARRSVAKPEIAEVASGAVPAAATDKPADTDQPASTQPKTAASGADDNTMPEKAEVAEDAKAVTEPPVDAVVVAQQPVQQQPPTVAAPTLTGAPAEATAEGEAAPAIDAAAPGPAVAAPATAEGDAAIPATALGLAAASAEGQPEPKAAKPKTEAPAPASATPAASTTPSDKAAGQAEPQVDATKASQAAAKSEKTETSQQASGPAANATTEQAATHAAPAHGNQADAAATPSTSTPVPQHTAGPLSFAGEVAQRVAVQTAASASTVPINTLAVTIAARASAGSTRFDLKLDPPELGRIDVTMTLDREGRVKSKIVVEKQETLELLQRDQRNLERALGQAGVNTADSSMEFSLKDQSNQGSARDQSGDSHGSGQRASSGEADQPNPIQSSAVIYARLAAARGGVDIRI</sequence>
<dbReference type="CDD" id="cd17470">
    <property type="entry name" value="T3SS_Flik_C"/>
    <property type="match status" value="1"/>
</dbReference>
<dbReference type="RefSeq" id="WP_137097993.1">
    <property type="nucleotide sequence ID" value="NZ_CP039865.1"/>
</dbReference>
<evidence type="ECO:0000259" key="2">
    <source>
        <dbReference type="Pfam" id="PF02120"/>
    </source>
</evidence>
<protein>
    <recommendedName>
        <fullName evidence="2">Flagellar hook-length control protein-like C-terminal domain-containing protein</fullName>
    </recommendedName>
</protein>
<dbReference type="PANTHER" id="PTHR37533:SF2">
    <property type="entry name" value="FLAGELLAR HOOK-LENGTH CONTROL PROTEIN"/>
    <property type="match status" value="1"/>
</dbReference>
<feature type="domain" description="Flagellar hook-length control protein-like C-terminal" evidence="2">
    <location>
        <begin position="315"/>
        <end position="398"/>
    </location>
</feature>
<accession>A0A4D7QFS1</accession>
<keyword evidence="4" id="KW-1185">Reference proteome</keyword>
<evidence type="ECO:0000313" key="4">
    <source>
        <dbReference type="Proteomes" id="UP000298588"/>
    </source>
</evidence>
<dbReference type="KEGG" id="paqt:E8L99_02095"/>
<feature type="region of interest" description="Disordered" evidence="1">
    <location>
        <begin position="1"/>
        <end position="147"/>
    </location>
</feature>
<organism evidence="3 4">
    <name type="scientific">Phreatobacter aquaticus</name>
    <dbReference type="NCBI Taxonomy" id="2570229"/>
    <lineage>
        <taxon>Bacteria</taxon>
        <taxon>Pseudomonadati</taxon>
        <taxon>Pseudomonadota</taxon>
        <taxon>Alphaproteobacteria</taxon>
        <taxon>Hyphomicrobiales</taxon>
        <taxon>Phreatobacteraceae</taxon>
        <taxon>Phreatobacter</taxon>
    </lineage>
</organism>
<gene>
    <name evidence="3" type="ORF">E8L99_02095</name>
</gene>
<reference evidence="3 4" key="1">
    <citation type="submission" date="2019-04" db="EMBL/GenBank/DDBJ databases">
        <title>Phreatobacter aquaticus sp. nov.</title>
        <authorList>
            <person name="Choi A."/>
            <person name="Baek K."/>
        </authorList>
    </citation>
    <scope>NUCLEOTIDE SEQUENCE [LARGE SCALE GENOMIC DNA]</scope>
    <source>
        <strain evidence="3 4">NMCR1094</strain>
    </source>
</reference>
<feature type="compositionally biased region" description="Low complexity" evidence="1">
    <location>
        <begin position="267"/>
        <end position="276"/>
    </location>
</feature>
<dbReference type="InterPro" id="IPR038610">
    <property type="entry name" value="FliK-like_C_sf"/>
</dbReference>
<evidence type="ECO:0000313" key="3">
    <source>
        <dbReference type="EMBL" id="QCK84659.1"/>
    </source>
</evidence>
<feature type="compositionally biased region" description="Polar residues" evidence="1">
    <location>
        <begin position="237"/>
        <end position="253"/>
    </location>
</feature>
<proteinExistence type="predicted"/>
<feature type="compositionally biased region" description="Low complexity" evidence="1">
    <location>
        <begin position="1"/>
        <end position="10"/>
    </location>
</feature>
<name>A0A4D7QFS1_9HYPH</name>
<feature type="compositionally biased region" description="Low complexity" evidence="1">
    <location>
        <begin position="51"/>
        <end position="73"/>
    </location>
</feature>
<evidence type="ECO:0000256" key="1">
    <source>
        <dbReference type="SAM" id="MobiDB-lite"/>
    </source>
</evidence>
<feature type="compositionally biased region" description="Low complexity" evidence="1">
    <location>
        <begin position="193"/>
        <end position="213"/>
    </location>
</feature>
<dbReference type="Gene3D" id="3.30.750.140">
    <property type="match status" value="1"/>
</dbReference>
<feature type="region of interest" description="Disordered" evidence="1">
    <location>
        <begin position="383"/>
        <end position="426"/>
    </location>
</feature>
<feature type="compositionally biased region" description="Polar residues" evidence="1">
    <location>
        <begin position="383"/>
        <end position="416"/>
    </location>
</feature>
<dbReference type="Proteomes" id="UP000298588">
    <property type="component" value="Chromosome"/>
</dbReference>